<evidence type="ECO:0000313" key="3">
    <source>
        <dbReference type="Proteomes" id="UP000307217"/>
    </source>
</evidence>
<dbReference type="Gene3D" id="3.40.630.30">
    <property type="match status" value="1"/>
</dbReference>
<organism evidence="2 3">
    <name type="scientific">Pseudoalteromonas aurantia</name>
    <dbReference type="NCBI Taxonomy" id="43654"/>
    <lineage>
        <taxon>Bacteria</taxon>
        <taxon>Pseudomonadati</taxon>
        <taxon>Pseudomonadota</taxon>
        <taxon>Gammaproteobacteria</taxon>
        <taxon>Alteromonadales</taxon>
        <taxon>Pseudoalteromonadaceae</taxon>
        <taxon>Pseudoalteromonas</taxon>
    </lineage>
</organism>
<dbReference type="Pfam" id="PF13480">
    <property type="entry name" value="Acetyltransf_6"/>
    <property type="match status" value="1"/>
</dbReference>
<name>A0A5S3VCY1_9GAMM</name>
<dbReference type="RefSeq" id="WP_138590480.1">
    <property type="nucleotide sequence ID" value="NZ_PNBX01000015.1"/>
</dbReference>
<dbReference type="InterPro" id="IPR050644">
    <property type="entry name" value="PG_Glycine_Bridge_Synth"/>
</dbReference>
<dbReference type="InterPro" id="IPR038740">
    <property type="entry name" value="BioF2-like_GNAT_dom"/>
</dbReference>
<dbReference type="PANTHER" id="PTHR36174:SF1">
    <property type="entry name" value="LIPID II:GLYCINE GLYCYLTRANSFERASE"/>
    <property type="match status" value="1"/>
</dbReference>
<protein>
    <recommendedName>
        <fullName evidence="1">BioF2-like acetyltransferase domain-containing protein</fullName>
    </recommendedName>
</protein>
<reference evidence="3" key="2">
    <citation type="submission" date="2019-06" db="EMBL/GenBank/DDBJ databases">
        <title>Co-occurence of chitin degradation, pigmentation and bioactivity in marine Pseudoalteromonas.</title>
        <authorList>
            <person name="Sonnenschein E.C."/>
            <person name="Bech P.K."/>
        </authorList>
    </citation>
    <scope>NUCLEOTIDE SEQUENCE [LARGE SCALE GENOMIC DNA]</scope>
    <source>
        <strain evidence="3">S3790</strain>
    </source>
</reference>
<evidence type="ECO:0000313" key="2">
    <source>
        <dbReference type="EMBL" id="TMO69486.1"/>
    </source>
</evidence>
<dbReference type="SUPFAM" id="SSF55729">
    <property type="entry name" value="Acyl-CoA N-acyltransferases (Nat)"/>
    <property type="match status" value="1"/>
</dbReference>
<feature type="domain" description="BioF2-like acetyltransferase" evidence="1">
    <location>
        <begin position="144"/>
        <end position="273"/>
    </location>
</feature>
<proteinExistence type="predicted"/>
<reference evidence="2 3" key="1">
    <citation type="submission" date="2018-01" db="EMBL/GenBank/DDBJ databases">
        <authorList>
            <person name="Paulsen S."/>
            <person name="Gram L.K."/>
        </authorList>
    </citation>
    <scope>NUCLEOTIDE SEQUENCE [LARGE SCALE GENOMIC DNA]</scope>
    <source>
        <strain evidence="2 3">S3790</strain>
    </source>
</reference>
<gene>
    <name evidence="2" type="ORF">CWC19_04775</name>
</gene>
<dbReference type="InterPro" id="IPR016181">
    <property type="entry name" value="Acyl_CoA_acyltransferase"/>
</dbReference>
<dbReference type="Proteomes" id="UP000307217">
    <property type="component" value="Unassembled WGS sequence"/>
</dbReference>
<sequence>MFVEYKAASLWYGSLVSDYIYPTLDPRYIQLEAKQGVARRAAFYLIEHGDFFFYLGGYITSVGEIMDFETPRGYGGVLTNISDKNMLAVLRDECEMAFFKKGVLCAFIRNIPLFDNHLQLGLESWRDRETIAIDLSVTDLLQSYKTRTRTAIRKAQKNLVTIRVAQSPNDWRDFAELYQRRMHQLCADSEYFYSLDYFLSLADYESAHLYLAERDGELLAGCIILRQSNISEYHLSASTQSGMKYAATQACVHFSAEDSQSTGAKYMHLGGGLTDEDNDPLLFFKQGFSNCRFSFYISRWIFNQDSYCALKDEYRCNGKPVNRVIFYR</sequence>
<comment type="caution">
    <text evidence="2">The sequence shown here is derived from an EMBL/GenBank/DDBJ whole genome shotgun (WGS) entry which is preliminary data.</text>
</comment>
<accession>A0A5S3VCY1</accession>
<dbReference type="AlphaFoldDB" id="A0A5S3VCY1"/>
<dbReference type="PANTHER" id="PTHR36174">
    <property type="entry name" value="LIPID II:GLYCINE GLYCYLTRANSFERASE"/>
    <property type="match status" value="1"/>
</dbReference>
<dbReference type="OrthoDB" id="9785911at2"/>
<evidence type="ECO:0000259" key="1">
    <source>
        <dbReference type="Pfam" id="PF13480"/>
    </source>
</evidence>
<dbReference type="EMBL" id="PNBX01000015">
    <property type="protein sequence ID" value="TMO69486.1"/>
    <property type="molecule type" value="Genomic_DNA"/>
</dbReference>